<gene>
    <name evidence="6" type="ORF">GCM10010862_33080</name>
</gene>
<dbReference type="Gene3D" id="1.10.10.10">
    <property type="entry name" value="Winged helix-like DNA-binding domain superfamily/Winged helix DNA-binding domain"/>
    <property type="match status" value="1"/>
</dbReference>
<dbReference type="Proteomes" id="UP001156691">
    <property type="component" value="Unassembled WGS sequence"/>
</dbReference>
<evidence type="ECO:0000256" key="4">
    <source>
        <dbReference type="ARBA" id="ARBA00023163"/>
    </source>
</evidence>
<dbReference type="PANTHER" id="PTHR30346:SF28">
    <property type="entry name" value="HTH-TYPE TRANSCRIPTIONAL REGULATOR CYNR"/>
    <property type="match status" value="1"/>
</dbReference>
<dbReference type="RefSeq" id="WP_284341463.1">
    <property type="nucleotide sequence ID" value="NZ_BSNS01000015.1"/>
</dbReference>
<keyword evidence="4" id="KW-0804">Transcription</keyword>
<keyword evidence="2" id="KW-0805">Transcription regulation</keyword>
<accession>A0ABQ5W7G8</accession>
<evidence type="ECO:0000256" key="2">
    <source>
        <dbReference type="ARBA" id="ARBA00023015"/>
    </source>
</evidence>
<dbReference type="InterPro" id="IPR036390">
    <property type="entry name" value="WH_DNA-bd_sf"/>
</dbReference>
<keyword evidence="7" id="KW-1185">Reference proteome</keyword>
<dbReference type="Pfam" id="PF00126">
    <property type="entry name" value="HTH_1"/>
    <property type="match status" value="1"/>
</dbReference>
<name>A0ABQ5W7G8_9HYPH</name>
<sequence length="56" mass="6024">MNFRQLEYFLAVSSFGSFTAASQRLGVAQPTITKSIRALEIEMGVTLRCSAISAGP</sequence>
<dbReference type="PRINTS" id="PR00039">
    <property type="entry name" value="HTHLYSR"/>
</dbReference>
<reference evidence="7" key="1">
    <citation type="journal article" date="2019" name="Int. J. Syst. Evol. Microbiol.">
        <title>The Global Catalogue of Microorganisms (GCM) 10K type strain sequencing project: providing services to taxonomists for standard genome sequencing and annotation.</title>
        <authorList>
            <consortium name="The Broad Institute Genomics Platform"/>
            <consortium name="The Broad Institute Genome Sequencing Center for Infectious Disease"/>
            <person name="Wu L."/>
            <person name="Ma J."/>
        </authorList>
    </citation>
    <scope>NUCLEOTIDE SEQUENCE [LARGE SCALE GENOMIC DNA]</scope>
    <source>
        <strain evidence="7">NBRC 112416</strain>
    </source>
</reference>
<dbReference type="SUPFAM" id="SSF46785">
    <property type="entry name" value="Winged helix' DNA-binding domain"/>
    <property type="match status" value="1"/>
</dbReference>
<protein>
    <recommendedName>
        <fullName evidence="5">HTH lysR-type domain-containing protein</fullName>
    </recommendedName>
</protein>
<dbReference type="InterPro" id="IPR036388">
    <property type="entry name" value="WH-like_DNA-bd_sf"/>
</dbReference>
<feature type="domain" description="HTH lysR-type" evidence="5">
    <location>
        <begin position="1"/>
        <end position="47"/>
    </location>
</feature>
<keyword evidence="3" id="KW-0238">DNA-binding</keyword>
<comment type="similarity">
    <text evidence="1">Belongs to the LysR transcriptional regulatory family.</text>
</comment>
<dbReference type="PANTHER" id="PTHR30346">
    <property type="entry name" value="TRANSCRIPTIONAL DUAL REGULATOR HCAR-RELATED"/>
    <property type="match status" value="1"/>
</dbReference>
<comment type="caution">
    <text evidence="6">The sequence shown here is derived from an EMBL/GenBank/DDBJ whole genome shotgun (WGS) entry which is preliminary data.</text>
</comment>
<organism evidence="6 7">
    <name type="scientific">Devosia nitrariae</name>
    <dbReference type="NCBI Taxonomy" id="2071872"/>
    <lineage>
        <taxon>Bacteria</taxon>
        <taxon>Pseudomonadati</taxon>
        <taxon>Pseudomonadota</taxon>
        <taxon>Alphaproteobacteria</taxon>
        <taxon>Hyphomicrobiales</taxon>
        <taxon>Devosiaceae</taxon>
        <taxon>Devosia</taxon>
    </lineage>
</organism>
<proteinExistence type="inferred from homology"/>
<evidence type="ECO:0000259" key="5">
    <source>
        <dbReference type="PROSITE" id="PS50931"/>
    </source>
</evidence>
<evidence type="ECO:0000313" key="6">
    <source>
        <dbReference type="EMBL" id="GLQ56049.1"/>
    </source>
</evidence>
<evidence type="ECO:0000256" key="3">
    <source>
        <dbReference type="ARBA" id="ARBA00023125"/>
    </source>
</evidence>
<evidence type="ECO:0000313" key="7">
    <source>
        <dbReference type="Proteomes" id="UP001156691"/>
    </source>
</evidence>
<dbReference type="EMBL" id="BSNS01000015">
    <property type="protein sequence ID" value="GLQ56049.1"/>
    <property type="molecule type" value="Genomic_DNA"/>
</dbReference>
<evidence type="ECO:0000256" key="1">
    <source>
        <dbReference type="ARBA" id="ARBA00009437"/>
    </source>
</evidence>
<dbReference type="PROSITE" id="PS50931">
    <property type="entry name" value="HTH_LYSR"/>
    <property type="match status" value="1"/>
</dbReference>
<dbReference type="InterPro" id="IPR000847">
    <property type="entry name" value="LysR_HTH_N"/>
</dbReference>